<protein>
    <submittedName>
        <fullName evidence="1">Uncharacterized protein</fullName>
    </submittedName>
</protein>
<dbReference type="InterPro" id="IPR020593">
    <property type="entry name" value="G-glutamylP_reductase_CS"/>
</dbReference>
<dbReference type="GO" id="GO:0004350">
    <property type="term" value="F:glutamate-5-semialdehyde dehydrogenase activity"/>
    <property type="evidence" value="ECO:0007669"/>
    <property type="project" value="InterPro"/>
</dbReference>
<dbReference type="PANTHER" id="PTHR11063">
    <property type="entry name" value="GLUTAMATE SEMIALDEHYDE DEHYDROGENASE"/>
    <property type="match status" value="1"/>
</dbReference>
<dbReference type="Gene3D" id="3.40.309.10">
    <property type="entry name" value="Aldehyde Dehydrogenase, Chain A, domain 2"/>
    <property type="match status" value="1"/>
</dbReference>
<organism evidence="1">
    <name type="scientific">marine sediment metagenome</name>
    <dbReference type="NCBI Taxonomy" id="412755"/>
    <lineage>
        <taxon>unclassified sequences</taxon>
        <taxon>metagenomes</taxon>
        <taxon>ecological metagenomes</taxon>
    </lineage>
</organism>
<dbReference type="InterPro" id="IPR016161">
    <property type="entry name" value="Ald_DH/histidinol_DH"/>
</dbReference>
<dbReference type="PANTHER" id="PTHR11063:SF8">
    <property type="entry name" value="DELTA-1-PYRROLINE-5-CARBOXYLATE SYNTHASE"/>
    <property type="match status" value="1"/>
</dbReference>
<name>X1CR31_9ZZZZ</name>
<dbReference type="EMBL" id="BART01012899">
    <property type="protein sequence ID" value="GAG86726.1"/>
    <property type="molecule type" value="Genomic_DNA"/>
</dbReference>
<sequence length="155" mass="17466">MFLVYLEFLFGFKGQIIVNSVLTGVNVSVALRGWCFDILVSHKIAKHFLPKIITSLRNEGVEVRGCPQTKAVVHDVVEATEEDWYTEYLDLIIGIKIVNDIAEAINHINKYGTKHSDAILTANFNKALQFIREVDSAAVYWNASTRFTDGNQYGL</sequence>
<dbReference type="SUPFAM" id="SSF53720">
    <property type="entry name" value="ALDH-like"/>
    <property type="match status" value="1"/>
</dbReference>
<dbReference type="InterPro" id="IPR016163">
    <property type="entry name" value="Ald_DH_C"/>
</dbReference>
<proteinExistence type="predicted"/>
<dbReference type="AlphaFoldDB" id="X1CR31"/>
<comment type="caution">
    <text evidence="1">The sequence shown here is derived from an EMBL/GenBank/DDBJ whole genome shotgun (WGS) entry which is preliminary data.</text>
</comment>
<accession>X1CR31</accession>
<gene>
    <name evidence="1" type="ORF">S01H4_26666</name>
</gene>
<feature type="non-terminal residue" evidence="1">
    <location>
        <position position="155"/>
    </location>
</feature>
<reference evidence="1" key="1">
    <citation type="journal article" date="2014" name="Front. Microbiol.">
        <title>High frequency of phylogenetically diverse reductive dehalogenase-homologous genes in deep subseafloor sedimentary metagenomes.</title>
        <authorList>
            <person name="Kawai M."/>
            <person name="Futagami T."/>
            <person name="Toyoda A."/>
            <person name="Takaki Y."/>
            <person name="Nishi S."/>
            <person name="Hori S."/>
            <person name="Arai W."/>
            <person name="Tsubouchi T."/>
            <person name="Morono Y."/>
            <person name="Uchiyama I."/>
            <person name="Ito T."/>
            <person name="Fujiyama A."/>
            <person name="Inagaki F."/>
            <person name="Takami H."/>
        </authorList>
    </citation>
    <scope>NUCLEOTIDE SEQUENCE</scope>
    <source>
        <strain evidence="1">Expedition CK06-06</strain>
    </source>
</reference>
<evidence type="ECO:0000313" key="1">
    <source>
        <dbReference type="EMBL" id="GAG86726.1"/>
    </source>
</evidence>
<dbReference type="PROSITE" id="PS01223">
    <property type="entry name" value="PROA"/>
    <property type="match status" value="1"/>
</dbReference>